<dbReference type="InterPro" id="IPR005888">
    <property type="entry name" value="dTDP_Gluc_deHydtase"/>
</dbReference>
<dbReference type="InterPro" id="IPR016040">
    <property type="entry name" value="NAD(P)-bd_dom"/>
</dbReference>
<dbReference type="EMBL" id="CAFBLE010000004">
    <property type="protein sequence ID" value="CAB4863654.1"/>
    <property type="molecule type" value="Genomic_DNA"/>
</dbReference>
<accession>A0A6J7D3X6</accession>
<keyword evidence="2" id="KW-0520">NAD</keyword>
<dbReference type="GO" id="GO:0009225">
    <property type="term" value="P:nucleotide-sugar metabolic process"/>
    <property type="evidence" value="ECO:0007669"/>
    <property type="project" value="InterPro"/>
</dbReference>
<proteinExistence type="predicted"/>
<evidence type="ECO:0000313" key="5">
    <source>
        <dbReference type="EMBL" id="CAB4656010.1"/>
    </source>
</evidence>
<comment type="cofactor">
    <cofactor evidence="1">
        <name>NAD(+)</name>
        <dbReference type="ChEBI" id="CHEBI:57540"/>
    </cofactor>
</comment>
<protein>
    <submittedName>
        <fullName evidence="7">Unannotated protein</fullName>
    </submittedName>
</protein>
<feature type="domain" description="NAD(P)-binding" evidence="4">
    <location>
        <begin position="2"/>
        <end position="300"/>
    </location>
</feature>
<dbReference type="Pfam" id="PF16363">
    <property type="entry name" value="GDP_Man_Dehyd"/>
    <property type="match status" value="1"/>
</dbReference>
<keyword evidence="3" id="KW-0456">Lyase</keyword>
<name>A0A6J7D3X6_9ZZZZ</name>
<reference evidence="7" key="1">
    <citation type="submission" date="2020-05" db="EMBL/GenBank/DDBJ databases">
        <authorList>
            <person name="Chiriac C."/>
            <person name="Salcher M."/>
            <person name="Ghai R."/>
            <person name="Kavagutti S V."/>
        </authorList>
    </citation>
    <scope>NUCLEOTIDE SEQUENCE</scope>
</reference>
<sequence>MTGGAGFIGSEFVRSSLSGSLFGGKPSKITVVDALTYAGDMRRLSTVSRNDGLVFVKADIKEELVMTSLIAEHDAIIHFAAESHVDRSIERSKDFIQSNIVGTHTILEIAKNLSKVVVLVSTDEVYGSLDSGSADETFPLKPASPYSASKAAGDLLGMAYATTYGLDVRITRSANNYGRYQDCEKLLPKLVTNLSKNVKIPIYGDGSNIRNWIHIQDHCEAIARVLHLGSAGEIYNIGSEESYRNIDLAKLLLDYFRLSEDMIEYVTDRKGHDFRYAINSDKATKLLNWKPKRKLLDSISEILAGIQFLS</sequence>
<dbReference type="CDD" id="cd05246">
    <property type="entry name" value="dTDP_GD_SDR_e"/>
    <property type="match status" value="1"/>
</dbReference>
<evidence type="ECO:0000313" key="9">
    <source>
        <dbReference type="EMBL" id="CAB5057764.1"/>
    </source>
</evidence>
<evidence type="ECO:0000256" key="3">
    <source>
        <dbReference type="ARBA" id="ARBA00023239"/>
    </source>
</evidence>
<evidence type="ECO:0000259" key="4">
    <source>
        <dbReference type="Pfam" id="PF16363"/>
    </source>
</evidence>
<dbReference type="SUPFAM" id="SSF51735">
    <property type="entry name" value="NAD(P)-binding Rossmann-fold domains"/>
    <property type="match status" value="1"/>
</dbReference>
<evidence type="ECO:0000256" key="2">
    <source>
        <dbReference type="ARBA" id="ARBA00023027"/>
    </source>
</evidence>
<evidence type="ECO:0000313" key="7">
    <source>
        <dbReference type="EMBL" id="CAB4863654.1"/>
    </source>
</evidence>
<dbReference type="EMBL" id="CAFBQL010000004">
    <property type="protein sequence ID" value="CAB5057764.1"/>
    <property type="molecule type" value="Genomic_DNA"/>
</dbReference>
<dbReference type="GO" id="GO:0008460">
    <property type="term" value="F:dTDP-glucose 4,6-dehydratase activity"/>
    <property type="evidence" value="ECO:0007669"/>
    <property type="project" value="InterPro"/>
</dbReference>
<dbReference type="AlphaFoldDB" id="A0A6J7D3X6"/>
<evidence type="ECO:0000313" key="8">
    <source>
        <dbReference type="EMBL" id="CAB4921707.1"/>
    </source>
</evidence>
<dbReference type="EMBL" id="CAFBMV010000004">
    <property type="protein sequence ID" value="CAB4921707.1"/>
    <property type="molecule type" value="Genomic_DNA"/>
</dbReference>
<evidence type="ECO:0000256" key="1">
    <source>
        <dbReference type="ARBA" id="ARBA00001911"/>
    </source>
</evidence>
<dbReference type="EMBL" id="CAEZWT010000002">
    <property type="protein sequence ID" value="CAB4656010.1"/>
    <property type="molecule type" value="Genomic_DNA"/>
</dbReference>
<organism evidence="7">
    <name type="scientific">freshwater metagenome</name>
    <dbReference type="NCBI Taxonomy" id="449393"/>
    <lineage>
        <taxon>unclassified sequences</taxon>
        <taxon>metagenomes</taxon>
        <taxon>ecological metagenomes</taxon>
    </lineage>
</organism>
<evidence type="ECO:0000313" key="6">
    <source>
        <dbReference type="EMBL" id="CAB4741654.1"/>
    </source>
</evidence>
<dbReference type="EMBL" id="CAEZZC010000002">
    <property type="protein sequence ID" value="CAB4741654.1"/>
    <property type="molecule type" value="Genomic_DNA"/>
</dbReference>
<dbReference type="Gene3D" id="3.90.25.10">
    <property type="entry name" value="UDP-galactose 4-epimerase, domain 1"/>
    <property type="match status" value="1"/>
</dbReference>
<gene>
    <name evidence="5" type="ORF">UFOPK2289_00116</name>
    <name evidence="6" type="ORF">UFOPK2822_00233</name>
    <name evidence="7" type="ORF">UFOPK3346_00615</name>
    <name evidence="8" type="ORF">UFOPK3670_00704</name>
    <name evidence="9" type="ORF">UFOPK4308_00770</name>
</gene>
<dbReference type="PANTHER" id="PTHR43000">
    <property type="entry name" value="DTDP-D-GLUCOSE 4,6-DEHYDRATASE-RELATED"/>
    <property type="match status" value="1"/>
</dbReference>
<dbReference type="Gene3D" id="3.40.50.720">
    <property type="entry name" value="NAD(P)-binding Rossmann-like Domain"/>
    <property type="match status" value="1"/>
</dbReference>
<dbReference type="InterPro" id="IPR036291">
    <property type="entry name" value="NAD(P)-bd_dom_sf"/>
</dbReference>